<gene>
    <name evidence="2" type="ORF">P8A18_00325</name>
</gene>
<evidence type="ECO:0000313" key="2">
    <source>
        <dbReference type="EMBL" id="WLQ31976.1"/>
    </source>
</evidence>
<keyword evidence="1" id="KW-1133">Transmembrane helix</keyword>
<evidence type="ECO:0000256" key="1">
    <source>
        <dbReference type="SAM" id="Phobius"/>
    </source>
</evidence>
<accession>A0ABY9HCF2</accession>
<keyword evidence="3" id="KW-1185">Reference proteome</keyword>
<keyword evidence="1" id="KW-0472">Membrane</keyword>
<protein>
    <recommendedName>
        <fullName evidence="4">HTTM domain-containing protein</fullName>
    </recommendedName>
</protein>
<name>A0ABY9HCF2_9ACTN</name>
<evidence type="ECO:0000313" key="3">
    <source>
        <dbReference type="Proteomes" id="UP001239522"/>
    </source>
</evidence>
<reference evidence="2 3" key="1">
    <citation type="submission" date="2023-03" db="EMBL/GenBank/DDBJ databases">
        <title>Isolation and description of six Streptomyces strains from soil environments, able to metabolize different microbial glucans.</title>
        <authorList>
            <person name="Widen T."/>
            <person name="Larsbrink J."/>
        </authorList>
    </citation>
    <scope>NUCLEOTIDE SEQUENCE [LARGE SCALE GENOMIC DNA]</scope>
    <source>
        <strain evidence="2 3">Mut1</strain>
    </source>
</reference>
<dbReference type="RefSeq" id="WP_306050575.1">
    <property type="nucleotide sequence ID" value="NZ_CP120997.1"/>
</dbReference>
<evidence type="ECO:0008006" key="4">
    <source>
        <dbReference type="Google" id="ProtNLM"/>
    </source>
</evidence>
<sequence length="305" mass="33364">MTSITETITGGFSRIWRDQPDAVQRLRLARYTTGAAILRTVWHMPSGTVVAEQRELLESAGQEPSGFQLSPAQYEAVRGVALVSAAAWALGNDRPEVKITANLSFLALQRHQVAMHQDLYSYTSHLNTFLLLLCLVEAEAAGPDATHGRTPPDRLASAALAAMQSYYALVYLQSGISKLRVTGVKWMDGRTLRGSLAELGTPLGKRLSRQDLRLLAAAGTAAVGFELAFLPGLLAGWRHKQVFGLLSLGFHTSIKATMNISFWHFAWFALPLFVLPAETEQRIGAALKGFRRRLSGTPHRSGRLS</sequence>
<keyword evidence="1" id="KW-0812">Transmembrane</keyword>
<feature type="transmembrane region" description="Helical" evidence="1">
    <location>
        <begin position="256"/>
        <end position="275"/>
    </location>
</feature>
<feature type="transmembrane region" description="Helical" evidence="1">
    <location>
        <begin position="214"/>
        <end position="236"/>
    </location>
</feature>
<organism evidence="2 3">
    <name type="scientific">Streptomyces castrisilvae</name>
    <dbReference type="NCBI Taxonomy" id="3033811"/>
    <lineage>
        <taxon>Bacteria</taxon>
        <taxon>Bacillati</taxon>
        <taxon>Actinomycetota</taxon>
        <taxon>Actinomycetes</taxon>
        <taxon>Kitasatosporales</taxon>
        <taxon>Streptomycetaceae</taxon>
        <taxon>Streptomyces</taxon>
    </lineage>
</organism>
<dbReference type="EMBL" id="CP120997">
    <property type="protein sequence ID" value="WLQ31976.1"/>
    <property type="molecule type" value="Genomic_DNA"/>
</dbReference>
<proteinExistence type="predicted"/>
<dbReference type="Proteomes" id="UP001239522">
    <property type="component" value="Chromosome"/>
</dbReference>